<evidence type="ECO:0000313" key="3">
    <source>
        <dbReference type="Proteomes" id="UP001257914"/>
    </source>
</evidence>
<dbReference type="PIRSF" id="PIRSF037004">
    <property type="entry name" value="UCP037004"/>
    <property type="match status" value="1"/>
</dbReference>
<dbReference type="PANTHER" id="PTHR30087">
    <property type="entry name" value="INNER MEMBRANE PROTEIN"/>
    <property type="match status" value="1"/>
</dbReference>
<comment type="caution">
    <text evidence="2">The sequence shown here is derived from an EMBL/GenBank/DDBJ whole genome shotgun (WGS) entry which is preliminary data.</text>
</comment>
<dbReference type="InterPro" id="IPR007553">
    <property type="entry name" value="2-thiour_desulf"/>
</dbReference>
<proteinExistence type="predicted"/>
<name>A0ABU3QWQ4_9GAMM</name>
<protein>
    <submittedName>
        <fullName evidence="2">DUF523 and DUF1722 domain-containing protein</fullName>
    </submittedName>
</protein>
<dbReference type="RefSeq" id="WP_216055887.1">
    <property type="nucleotide sequence ID" value="NZ_JAWCUA010000001.1"/>
</dbReference>
<sequence length="320" mass="36479">MNKSVFSKDELNVGISACLTGEKVRYDASNKPSNFCNHELGKYVTYKMFCPEVAIGMPIPRPTIRQIKQDDMIIVSRPDGTGDVTEPLKEYGKKVAKLTDDMVGYVFCANSPTCGMERVKIYSPEGNSLKSDGIGIFSNEIMKANPLLPCEENGRLNDPIIRENFVARIYTYKRWQNLVASGVTKHKLMTFHSQHKYALMSHNIVEYKKLGRLLAESELDVEVIAAEYISGLMDALKIKATRKSHTNTLQHIQGYFSKHINDDQRKELTNVIDEYRQGVMPLMVPLALIKHYLLEHPNEYLAEQTYLDPYPADLKLRYGY</sequence>
<dbReference type="InterPro" id="IPR013560">
    <property type="entry name" value="DUF1722"/>
</dbReference>
<dbReference type="Pfam" id="PF08349">
    <property type="entry name" value="DUF1722"/>
    <property type="match status" value="1"/>
</dbReference>
<reference evidence="2 3" key="1">
    <citation type="submission" date="2023-10" db="EMBL/GenBank/DDBJ databases">
        <title>Psychrosphaera aquimaarina strain SW33 isolated from seawater.</title>
        <authorList>
            <person name="Bayburt H."/>
            <person name="Kim J.M."/>
            <person name="Choi B.J."/>
            <person name="Jeon C.O."/>
        </authorList>
    </citation>
    <scope>NUCLEOTIDE SEQUENCE [LARGE SCALE GENOMIC DNA]</scope>
    <source>
        <strain evidence="2 3">KCTC 52743</strain>
    </source>
</reference>
<organism evidence="2 3">
    <name type="scientific">Psychrosphaera aquimarina</name>
    <dbReference type="NCBI Taxonomy" id="2044854"/>
    <lineage>
        <taxon>Bacteria</taxon>
        <taxon>Pseudomonadati</taxon>
        <taxon>Pseudomonadota</taxon>
        <taxon>Gammaproteobacteria</taxon>
        <taxon>Alteromonadales</taxon>
        <taxon>Pseudoalteromonadaceae</taxon>
        <taxon>Psychrosphaera</taxon>
    </lineage>
</organism>
<dbReference type="EMBL" id="JAWCUA010000001">
    <property type="protein sequence ID" value="MDU0111871.1"/>
    <property type="molecule type" value="Genomic_DNA"/>
</dbReference>
<dbReference type="InterPro" id="IPR017087">
    <property type="entry name" value="UCP037004"/>
</dbReference>
<dbReference type="Proteomes" id="UP001257914">
    <property type="component" value="Unassembled WGS sequence"/>
</dbReference>
<evidence type="ECO:0000313" key="2">
    <source>
        <dbReference type="EMBL" id="MDU0111871.1"/>
    </source>
</evidence>
<accession>A0ABU3QWQ4</accession>
<evidence type="ECO:0000259" key="1">
    <source>
        <dbReference type="Pfam" id="PF08349"/>
    </source>
</evidence>
<dbReference type="PANTHER" id="PTHR30087:SF0">
    <property type="entry name" value="INNER MEMBRANE PROTEIN"/>
    <property type="match status" value="1"/>
</dbReference>
<feature type="domain" description="DUF1722" evidence="1">
    <location>
        <begin position="196"/>
        <end position="311"/>
    </location>
</feature>
<gene>
    <name evidence="2" type="ORF">RT723_02385</name>
</gene>
<dbReference type="Pfam" id="PF04463">
    <property type="entry name" value="2-thiour_desulf"/>
    <property type="match status" value="1"/>
</dbReference>
<keyword evidence="3" id="KW-1185">Reference proteome</keyword>